<feature type="region of interest" description="Disordered" evidence="2">
    <location>
        <begin position="1"/>
        <end position="66"/>
    </location>
</feature>
<dbReference type="Proteomes" id="UP001438707">
    <property type="component" value="Unassembled WGS sequence"/>
</dbReference>
<comment type="caution">
    <text evidence="3">The sequence shown here is derived from an EMBL/GenBank/DDBJ whole genome shotgun (WGS) entry which is preliminary data.</text>
</comment>
<keyword evidence="1" id="KW-0175">Coiled coil</keyword>
<protein>
    <submittedName>
        <fullName evidence="3">Uncharacterized protein</fullName>
    </submittedName>
</protein>
<dbReference type="EMBL" id="JALJOS010000007">
    <property type="protein sequence ID" value="KAK9836691.1"/>
    <property type="molecule type" value="Genomic_DNA"/>
</dbReference>
<feature type="coiled-coil region" evidence="1">
    <location>
        <begin position="348"/>
        <end position="375"/>
    </location>
</feature>
<reference evidence="3 4" key="1">
    <citation type="journal article" date="2024" name="Nat. Commun.">
        <title>Phylogenomics reveals the evolutionary origins of lichenization in chlorophyte algae.</title>
        <authorList>
            <person name="Puginier C."/>
            <person name="Libourel C."/>
            <person name="Otte J."/>
            <person name="Skaloud P."/>
            <person name="Haon M."/>
            <person name="Grisel S."/>
            <person name="Petersen M."/>
            <person name="Berrin J.G."/>
            <person name="Delaux P.M."/>
            <person name="Dal Grande F."/>
            <person name="Keller J."/>
        </authorList>
    </citation>
    <scope>NUCLEOTIDE SEQUENCE [LARGE SCALE GENOMIC DNA]</scope>
    <source>
        <strain evidence="3 4">SAG 2145</strain>
    </source>
</reference>
<keyword evidence="4" id="KW-1185">Reference proteome</keyword>
<organism evidence="3 4">
    <name type="scientific">Apatococcus lobatus</name>
    <dbReference type="NCBI Taxonomy" id="904363"/>
    <lineage>
        <taxon>Eukaryota</taxon>
        <taxon>Viridiplantae</taxon>
        <taxon>Chlorophyta</taxon>
        <taxon>core chlorophytes</taxon>
        <taxon>Trebouxiophyceae</taxon>
        <taxon>Chlorellales</taxon>
        <taxon>Chlorellaceae</taxon>
        <taxon>Apatococcus</taxon>
    </lineage>
</organism>
<dbReference type="AlphaFoldDB" id="A0AAW1RTM0"/>
<feature type="region of interest" description="Disordered" evidence="2">
    <location>
        <begin position="272"/>
        <end position="295"/>
    </location>
</feature>
<evidence type="ECO:0000256" key="1">
    <source>
        <dbReference type="SAM" id="Coils"/>
    </source>
</evidence>
<evidence type="ECO:0000313" key="4">
    <source>
        <dbReference type="Proteomes" id="UP001438707"/>
    </source>
</evidence>
<accession>A0AAW1RTM0</accession>
<name>A0AAW1RTM0_9CHLO</name>
<sequence length="477" mass="50960">MAQASINPGRVAGGSSAQAGKNRDGSSARQKRGARKVASASTAAEPTRPTSVPQQQRKHARPSKNHAAEYWSLQQRMRPVLLPTLLQIQEQAETKETAVSEDFLGHLALSRQEQEDNGKVASYADVINLQFLWHMHGRKLRDRVNEYNQAQQQPHMFPAAASPIEPQTGPQVPELADSKPEVVAANAAACDGSQEMGVTSRAQPGWMKRAVGQTGDGTAAAEPVVPPAQCTSLPAMPFDTLPSASSPQDVDGGQVRASPKKLCVALSNRFEESAKAAPKQNTPPEDQPSRCVEQDIWPPGWLDNMGNLGAGLQSPTFKPAGDPVNAAMVDTDGPSVHQTRTGLKKMKKAELVEHASGLQLRITQLEKQLKASQAAPQGLTKERFFPPANAAPARVKVRLQSKLPDAVAVKTKQAGADGHEDLQAAQDEELWCQAIPDGGPCNACVICYVSQTTPGDSGNIPVNHLLSLSGRAGHSYE</sequence>
<gene>
    <name evidence="3" type="ORF">WJX74_006142</name>
</gene>
<evidence type="ECO:0000313" key="3">
    <source>
        <dbReference type="EMBL" id="KAK9836691.1"/>
    </source>
</evidence>
<feature type="compositionally biased region" description="Polar residues" evidence="2">
    <location>
        <begin position="39"/>
        <end position="55"/>
    </location>
</feature>
<proteinExistence type="predicted"/>
<evidence type="ECO:0000256" key="2">
    <source>
        <dbReference type="SAM" id="MobiDB-lite"/>
    </source>
</evidence>